<evidence type="ECO:0000313" key="2">
    <source>
        <dbReference type="Proteomes" id="UP000186015"/>
    </source>
</evidence>
<evidence type="ECO:0000313" key="1">
    <source>
        <dbReference type="EMBL" id="SEK98888.1"/>
    </source>
</evidence>
<accession>A0A1H7LJH2</accession>
<name>A0A1H7LJH2_RUMAL</name>
<gene>
    <name evidence="1" type="ORF">SAMN05216469_10948</name>
</gene>
<reference evidence="1 2" key="1">
    <citation type="submission" date="2016-10" db="EMBL/GenBank/DDBJ databases">
        <authorList>
            <person name="de Groot N.N."/>
        </authorList>
    </citation>
    <scope>NUCLEOTIDE SEQUENCE [LARGE SCALE GENOMIC DNA]</scope>
    <source>
        <strain evidence="1 2">KH2T6</strain>
    </source>
</reference>
<sequence>MKTCNEDFFHGKLIFKRTFLDMKTNDIMS</sequence>
<dbReference type="Proteomes" id="UP000186015">
    <property type="component" value="Unassembled WGS sequence"/>
</dbReference>
<dbReference type="AlphaFoldDB" id="A0A1H7LJH2"/>
<organism evidence="1 2">
    <name type="scientific">Ruminococcus albus</name>
    <dbReference type="NCBI Taxonomy" id="1264"/>
    <lineage>
        <taxon>Bacteria</taxon>
        <taxon>Bacillati</taxon>
        <taxon>Bacillota</taxon>
        <taxon>Clostridia</taxon>
        <taxon>Eubacteriales</taxon>
        <taxon>Oscillospiraceae</taxon>
        <taxon>Ruminococcus</taxon>
    </lineage>
</organism>
<dbReference type="EMBL" id="FOAT01000009">
    <property type="protein sequence ID" value="SEK98888.1"/>
    <property type="molecule type" value="Genomic_DNA"/>
</dbReference>
<proteinExistence type="predicted"/>
<protein>
    <submittedName>
        <fullName evidence="1">Uncharacterized protein</fullName>
    </submittedName>
</protein>